<dbReference type="PANTHER" id="PTHR47545">
    <property type="entry name" value="MULTIFUNCTIONAL CCA PROTEIN"/>
    <property type="match status" value="1"/>
</dbReference>
<dbReference type="InterPro" id="IPR006674">
    <property type="entry name" value="HD_domain"/>
</dbReference>
<feature type="domain" description="HD" evidence="2">
    <location>
        <begin position="66"/>
        <end position="144"/>
    </location>
</feature>
<dbReference type="Pfam" id="PF01966">
    <property type="entry name" value="HD"/>
    <property type="match status" value="1"/>
</dbReference>
<dbReference type="AlphaFoldDB" id="A0A0P9CPA3"/>
<feature type="non-terminal residue" evidence="3">
    <location>
        <position position="205"/>
    </location>
</feature>
<keyword evidence="4" id="KW-1185">Reference proteome</keyword>
<evidence type="ECO:0000313" key="3">
    <source>
        <dbReference type="EMBL" id="KPV47467.1"/>
    </source>
</evidence>
<name>A0A0P9CPA3_9CHLR</name>
<reference evidence="3 4" key="1">
    <citation type="submission" date="2015-09" db="EMBL/GenBank/DDBJ databases">
        <title>Draft genome sequence of Kouleothrix aurantiaca JCM 19913.</title>
        <authorList>
            <person name="Hemp J."/>
        </authorList>
    </citation>
    <scope>NUCLEOTIDE SEQUENCE [LARGE SCALE GENOMIC DNA]</scope>
    <source>
        <strain evidence="3 4">COM-B</strain>
    </source>
</reference>
<dbReference type="Proteomes" id="UP000050509">
    <property type="component" value="Unassembled WGS sequence"/>
</dbReference>
<dbReference type="PATRIC" id="fig|186479.3.peg.7047"/>
<gene>
    <name evidence="3" type="ORF">SE17_42355</name>
</gene>
<keyword evidence="1" id="KW-0547">Nucleotide-binding</keyword>
<dbReference type="PANTHER" id="PTHR47545:SF2">
    <property type="entry name" value="CC-ADDING TRNA NUCLEOTIDYLTRANSFERASE"/>
    <property type="match status" value="1"/>
</dbReference>
<dbReference type="NCBIfam" id="TIGR00277">
    <property type="entry name" value="HDIG"/>
    <property type="match status" value="1"/>
</dbReference>
<dbReference type="EMBL" id="LJCR01003382">
    <property type="protein sequence ID" value="KPV47467.1"/>
    <property type="molecule type" value="Genomic_DNA"/>
</dbReference>
<organism evidence="3 4">
    <name type="scientific">Kouleothrix aurantiaca</name>
    <dbReference type="NCBI Taxonomy" id="186479"/>
    <lineage>
        <taxon>Bacteria</taxon>
        <taxon>Bacillati</taxon>
        <taxon>Chloroflexota</taxon>
        <taxon>Chloroflexia</taxon>
        <taxon>Chloroflexales</taxon>
        <taxon>Roseiflexineae</taxon>
        <taxon>Roseiflexaceae</taxon>
        <taxon>Kouleothrix</taxon>
    </lineage>
</organism>
<dbReference type="GO" id="GO:0000166">
    <property type="term" value="F:nucleotide binding"/>
    <property type="evidence" value="ECO:0007669"/>
    <property type="project" value="UniProtKB-KW"/>
</dbReference>
<evidence type="ECO:0000256" key="1">
    <source>
        <dbReference type="ARBA" id="ARBA00022741"/>
    </source>
</evidence>
<accession>A0A0P9CPA3</accession>
<dbReference type="Gene3D" id="1.10.3090.10">
    <property type="entry name" value="cca-adding enzyme, domain 2"/>
    <property type="match status" value="1"/>
</dbReference>
<feature type="non-terminal residue" evidence="3">
    <location>
        <position position="1"/>
    </location>
</feature>
<comment type="caution">
    <text evidence="3">The sequence shown here is derived from an EMBL/GenBank/DDBJ whole genome shotgun (WGS) entry which is preliminary data.</text>
</comment>
<proteinExistence type="predicted"/>
<dbReference type="InterPro" id="IPR050124">
    <property type="entry name" value="tRNA_CCA-adding_enzyme"/>
</dbReference>
<evidence type="ECO:0000313" key="4">
    <source>
        <dbReference type="Proteomes" id="UP000050509"/>
    </source>
</evidence>
<dbReference type="InterPro" id="IPR006675">
    <property type="entry name" value="HDIG_dom"/>
</dbReference>
<protein>
    <recommendedName>
        <fullName evidence="2">HD domain-containing protein</fullName>
    </recommendedName>
</protein>
<sequence>GTAQPHIHFRAVLAHSLETVAGMAWLLAQIAGEAPDAGALPAGIRANPSLAYRSKFQPQLAGHFAGTVGRYPRAALFKLGALLHDNAKPQTLRRNPDGTVSFHEHQTIGGEVAAAVAQRLGFDADETRYIRTIVRQHMRPGQLAILPEVTMRAVQRFFAATDDAGPDVLLHLLADHMATRGPQLNVRSWIAQAQWIDALLDVIWG</sequence>
<dbReference type="SUPFAM" id="SSF109604">
    <property type="entry name" value="HD-domain/PDEase-like"/>
    <property type="match status" value="1"/>
</dbReference>
<evidence type="ECO:0000259" key="2">
    <source>
        <dbReference type="Pfam" id="PF01966"/>
    </source>
</evidence>